<comment type="caution">
    <text evidence="1">The sequence shown here is derived from an EMBL/GenBank/DDBJ whole genome shotgun (WGS) entry which is preliminary data.</text>
</comment>
<dbReference type="Gene3D" id="3.20.20.210">
    <property type="match status" value="1"/>
</dbReference>
<organism evidence="1 2">
    <name type="scientific">Candidatus Ordinivivax streblomastigis</name>
    <dbReference type="NCBI Taxonomy" id="2540710"/>
    <lineage>
        <taxon>Bacteria</taxon>
        <taxon>Pseudomonadati</taxon>
        <taxon>Bacteroidota</taxon>
        <taxon>Bacteroidia</taxon>
        <taxon>Bacteroidales</taxon>
        <taxon>Candidatus Ordinivivax</taxon>
    </lineage>
</organism>
<proteinExistence type="predicted"/>
<name>A0A5M8NTI8_9BACT</name>
<evidence type="ECO:0000313" key="1">
    <source>
        <dbReference type="EMBL" id="KAA6300172.1"/>
    </source>
</evidence>
<dbReference type="SUPFAM" id="SSF51726">
    <property type="entry name" value="UROD/MetE-like"/>
    <property type="match status" value="1"/>
</dbReference>
<evidence type="ECO:0000313" key="2">
    <source>
        <dbReference type="Proteomes" id="UP000324575"/>
    </source>
</evidence>
<dbReference type="InterPro" id="IPR038071">
    <property type="entry name" value="UROD/MetE-like_sf"/>
</dbReference>
<dbReference type="EMBL" id="SNRX01000127">
    <property type="protein sequence ID" value="KAA6300172.1"/>
    <property type="molecule type" value="Genomic_DNA"/>
</dbReference>
<dbReference type="Proteomes" id="UP000324575">
    <property type="component" value="Unassembled WGS sequence"/>
</dbReference>
<sequence length="138" mass="15930">MQEPLLPEPTLDGYQFPNPLDTRFFDNIQSETEAKPDLFRCFQIGFSLYERAWTLRGMENLLLDFMIHPDFVHQLLDTICDYNIAQVDKALEYDIDAVYFDDDWGQQHGLIMGMICGKSSFIRDCNACTGMSAKRANT</sequence>
<gene>
    <name evidence="1" type="ORF">EZS26_003688</name>
</gene>
<protein>
    <submittedName>
        <fullName evidence="1">Uncharacterized protein</fullName>
    </submittedName>
</protein>
<reference evidence="1 2" key="1">
    <citation type="submission" date="2019-03" db="EMBL/GenBank/DDBJ databases">
        <title>Single cell metagenomics reveals metabolic interactions within the superorganism composed of flagellate Streblomastix strix and complex community of Bacteroidetes bacteria on its surface.</title>
        <authorList>
            <person name="Treitli S.C."/>
            <person name="Kolisko M."/>
            <person name="Husnik F."/>
            <person name="Keeling P."/>
            <person name="Hampl V."/>
        </authorList>
    </citation>
    <scope>NUCLEOTIDE SEQUENCE [LARGE SCALE GENOMIC DNA]</scope>
    <source>
        <strain evidence="1">St1</strain>
    </source>
</reference>
<dbReference type="AlphaFoldDB" id="A0A5M8NTI8"/>
<accession>A0A5M8NTI8</accession>